<keyword evidence="2" id="KW-1185">Reference proteome</keyword>
<protein>
    <submittedName>
        <fullName evidence="1">Uncharacterized protein</fullName>
    </submittedName>
</protein>
<evidence type="ECO:0000313" key="2">
    <source>
        <dbReference type="Proteomes" id="UP000499080"/>
    </source>
</evidence>
<comment type="caution">
    <text evidence="1">The sequence shown here is derived from an EMBL/GenBank/DDBJ whole genome shotgun (WGS) entry which is preliminary data.</text>
</comment>
<dbReference type="AlphaFoldDB" id="A0A4Y2GSH3"/>
<gene>
    <name evidence="1" type="ORF">AVEN_55977_1</name>
</gene>
<accession>A0A4Y2GSH3</accession>
<dbReference type="Proteomes" id="UP000499080">
    <property type="component" value="Unassembled WGS sequence"/>
</dbReference>
<sequence>MNLSKVSASGLEGFIFGTRFPQGSVIYVRLIHIKGSILVPPVGLGVGLGSIVNVRLPNRWYQNRPLNLTSMVELLSLVWLHTTHLSLLGLRYKKARGRLYGLDIDGEDGADAHIVFVV</sequence>
<name>A0A4Y2GSH3_ARAVE</name>
<organism evidence="1 2">
    <name type="scientific">Araneus ventricosus</name>
    <name type="common">Orbweaver spider</name>
    <name type="synonym">Epeira ventricosa</name>
    <dbReference type="NCBI Taxonomy" id="182803"/>
    <lineage>
        <taxon>Eukaryota</taxon>
        <taxon>Metazoa</taxon>
        <taxon>Ecdysozoa</taxon>
        <taxon>Arthropoda</taxon>
        <taxon>Chelicerata</taxon>
        <taxon>Arachnida</taxon>
        <taxon>Araneae</taxon>
        <taxon>Araneomorphae</taxon>
        <taxon>Entelegynae</taxon>
        <taxon>Araneoidea</taxon>
        <taxon>Araneidae</taxon>
        <taxon>Araneus</taxon>
    </lineage>
</organism>
<dbReference type="EMBL" id="BGPR01001485">
    <property type="protein sequence ID" value="GBM55094.1"/>
    <property type="molecule type" value="Genomic_DNA"/>
</dbReference>
<proteinExistence type="predicted"/>
<evidence type="ECO:0000313" key="1">
    <source>
        <dbReference type="EMBL" id="GBM55094.1"/>
    </source>
</evidence>
<reference evidence="1 2" key="1">
    <citation type="journal article" date="2019" name="Sci. Rep.">
        <title>Orb-weaving spider Araneus ventricosus genome elucidates the spidroin gene catalogue.</title>
        <authorList>
            <person name="Kono N."/>
            <person name="Nakamura H."/>
            <person name="Ohtoshi R."/>
            <person name="Moran D.A.P."/>
            <person name="Shinohara A."/>
            <person name="Yoshida Y."/>
            <person name="Fujiwara M."/>
            <person name="Mori M."/>
            <person name="Tomita M."/>
            <person name="Arakawa K."/>
        </authorList>
    </citation>
    <scope>NUCLEOTIDE SEQUENCE [LARGE SCALE GENOMIC DNA]</scope>
</reference>